<dbReference type="PANTHER" id="PTHR21472:SF26">
    <property type="entry name" value="ENDONUCLEASE DOMAIN CONTAINING 1"/>
    <property type="match status" value="1"/>
</dbReference>
<evidence type="ECO:0000256" key="4">
    <source>
        <dbReference type="ARBA" id="ARBA00022723"/>
    </source>
</evidence>
<evidence type="ECO:0000313" key="11">
    <source>
        <dbReference type="Proteomes" id="UP000534407"/>
    </source>
</evidence>
<keyword evidence="4" id="KW-0479">Metal-binding</keyword>
<dbReference type="EMBL" id="VXBT01008226">
    <property type="protein sequence ID" value="NXO13689.1"/>
    <property type="molecule type" value="Genomic_DNA"/>
</dbReference>
<dbReference type="Pfam" id="PF01223">
    <property type="entry name" value="Endonuclease_NS"/>
    <property type="match status" value="1"/>
</dbReference>
<dbReference type="InterPro" id="IPR039015">
    <property type="entry name" value="ENDOD1"/>
</dbReference>
<gene>
    <name evidence="10" type="primary">Endod1_1</name>
    <name evidence="10" type="ORF">ORIORI_R10296</name>
</gene>
<feature type="domain" description="ENPP1-3/EXOG-like endonuclease/phosphodiesterase" evidence="8">
    <location>
        <begin position="58"/>
        <end position="268"/>
    </location>
</feature>
<dbReference type="PROSITE" id="PS01070">
    <property type="entry name" value="NUCLEASE_NON_SPEC"/>
    <property type="match status" value="1"/>
</dbReference>
<dbReference type="SMART" id="SM00477">
    <property type="entry name" value="NUC"/>
    <property type="match status" value="1"/>
</dbReference>
<keyword evidence="5" id="KW-0378">Hydrolase</keyword>
<dbReference type="InterPro" id="IPR044925">
    <property type="entry name" value="His-Me_finger_sf"/>
</dbReference>
<dbReference type="InterPro" id="IPR020821">
    <property type="entry name" value="ENPP1-3/EXOG-like_nuc-like"/>
</dbReference>
<dbReference type="InterPro" id="IPR044929">
    <property type="entry name" value="DNA/RNA_non-sp_Endonuclease_sf"/>
</dbReference>
<evidence type="ECO:0000256" key="5">
    <source>
        <dbReference type="ARBA" id="ARBA00022759"/>
    </source>
</evidence>
<evidence type="ECO:0000256" key="6">
    <source>
        <dbReference type="ARBA" id="ARBA00022842"/>
    </source>
</evidence>
<keyword evidence="11" id="KW-1185">Reference proteome</keyword>
<dbReference type="SUPFAM" id="SSF54060">
    <property type="entry name" value="His-Me finger endonucleases"/>
    <property type="match status" value="1"/>
</dbReference>
<dbReference type="GO" id="GO:0046872">
    <property type="term" value="F:metal ion binding"/>
    <property type="evidence" value="ECO:0007669"/>
    <property type="project" value="UniProtKB-KW"/>
</dbReference>
<feature type="non-terminal residue" evidence="10">
    <location>
        <position position="276"/>
    </location>
</feature>
<feature type="chain" id="PRO_5029862394" evidence="7">
    <location>
        <begin position="20"/>
        <end position="276"/>
    </location>
</feature>
<dbReference type="InterPro" id="IPR001604">
    <property type="entry name" value="Endo_G_ENPP1-like_dom"/>
</dbReference>
<proteinExistence type="inferred from homology"/>
<evidence type="ECO:0000313" key="10">
    <source>
        <dbReference type="EMBL" id="NXO13689.1"/>
    </source>
</evidence>
<dbReference type="Gene3D" id="3.40.570.10">
    <property type="entry name" value="Extracellular Endonuclease, subunit A"/>
    <property type="match status" value="1"/>
</dbReference>
<evidence type="ECO:0000256" key="2">
    <source>
        <dbReference type="ARBA" id="ARBA00010052"/>
    </source>
</evidence>
<evidence type="ECO:0000256" key="3">
    <source>
        <dbReference type="ARBA" id="ARBA00022722"/>
    </source>
</evidence>
<reference evidence="10 11" key="1">
    <citation type="submission" date="2019-09" db="EMBL/GenBank/DDBJ databases">
        <title>Bird 10,000 Genomes (B10K) Project - Family phase.</title>
        <authorList>
            <person name="Zhang G."/>
        </authorList>
    </citation>
    <scope>NUCLEOTIDE SEQUENCE [LARGE SCALE GENOMIC DNA]</scope>
    <source>
        <strain evidence="10">B10K-DU-002-24</strain>
        <tissue evidence="10">Muscle</tissue>
    </source>
</reference>
<dbReference type="InterPro" id="IPR018524">
    <property type="entry name" value="DNA/RNA_endonuclease_AS"/>
</dbReference>
<comment type="cofactor">
    <cofactor evidence="1">
        <name>Mg(2+)</name>
        <dbReference type="ChEBI" id="CHEBI:18420"/>
    </cofactor>
</comment>
<dbReference type="GO" id="GO:0004519">
    <property type="term" value="F:endonuclease activity"/>
    <property type="evidence" value="ECO:0007669"/>
    <property type="project" value="UniProtKB-KW"/>
</dbReference>
<evidence type="ECO:0000259" key="9">
    <source>
        <dbReference type="SMART" id="SM00892"/>
    </source>
</evidence>
<keyword evidence="6" id="KW-0460">Magnesium</keyword>
<feature type="non-terminal residue" evidence="10">
    <location>
        <position position="1"/>
    </location>
</feature>
<keyword evidence="3" id="KW-0540">Nuclease</keyword>
<dbReference type="Proteomes" id="UP000534407">
    <property type="component" value="Unassembled WGS sequence"/>
</dbReference>
<keyword evidence="7" id="KW-0732">Signal</keyword>
<dbReference type="GO" id="GO:0016787">
    <property type="term" value="F:hydrolase activity"/>
    <property type="evidence" value="ECO:0007669"/>
    <property type="project" value="InterPro"/>
</dbReference>
<name>A0A7L1PPT1_ORIOR</name>
<evidence type="ECO:0000256" key="1">
    <source>
        <dbReference type="ARBA" id="ARBA00001946"/>
    </source>
</evidence>
<dbReference type="GO" id="GO:0003676">
    <property type="term" value="F:nucleic acid binding"/>
    <property type="evidence" value="ECO:0007669"/>
    <property type="project" value="InterPro"/>
</dbReference>
<feature type="signal peptide" evidence="7">
    <location>
        <begin position="1"/>
        <end position="19"/>
    </location>
</feature>
<feature type="domain" description="DNA/RNA non-specific endonuclease/pyrophosphatase/phosphodiesterase" evidence="9">
    <location>
        <begin position="57"/>
        <end position="268"/>
    </location>
</feature>
<evidence type="ECO:0000256" key="7">
    <source>
        <dbReference type="SAM" id="SignalP"/>
    </source>
</evidence>
<dbReference type="SMART" id="SM00892">
    <property type="entry name" value="Endonuclease_NS"/>
    <property type="match status" value="1"/>
</dbReference>
<dbReference type="AlphaFoldDB" id="A0A7L1PPT1"/>
<protein>
    <submittedName>
        <fullName evidence="10">ENDD1 protein</fullName>
    </submittedName>
</protein>
<keyword evidence="5" id="KW-0255">Endonuclease</keyword>
<comment type="caution">
    <text evidence="10">The sequence shown here is derived from an EMBL/GenBank/DDBJ whole genome shotgun (WGS) entry which is preliminary data.</text>
</comment>
<accession>A0A7L1PPT1</accession>
<evidence type="ECO:0000259" key="8">
    <source>
        <dbReference type="SMART" id="SM00477"/>
    </source>
</evidence>
<sequence length="276" mass="31091">MLRLLLLQVLASCLWLGHSEVVKSFETSCPQFFFRETPPNEGLEPQNPAWICQRYKNQYYFATLYDRKMRIPVYSAYIYQPGPGKRPKTWLVEPQLVGRNNLKEMETETILIGQHKFTLEDIKQSQAVLEDYENLAGLDRGHLSPSGHQTSFSSRSATFTLTNIVPQDRDLNNGAWNIYEFRTMAAQSEGCTTTYVIVGAVPGNTMAKNRVNVPSHIWSAACCVEGTQPVKAWGVIAENNGNKKFPLLTLGELEAQLTQLYGGKQVTLFHGACPRQ</sequence>
<dbReference type="PANTHER" id="PTHR21472">
    <property type="entry name" value="ENDONUCLEASE DOMAIN-CONTAINING 1 PROTEIN ENDOD1"/>
    <property type="match status" value="1"/>
</dbReference>
<comment type="similarity">
    <text evidence="2">Belongs to the DNA/RNA non-specific endonuclease family.</text>
</comment>
<organism evidence="10 11">
    <name type="scientific">Oriolus oriolus</name>
    <name type="common">Eurasian golden oriole</name>
    <name type="synonym">Coracias oriolus</name>
    <dbReference type="NCBI Taxonomy" id="181099"/>
    <lineage>
        <taxon>Eukaryota</taxon>
        <taxon>Metazoa</taxon>
        <taxon>Chordata</taxon>
        <taxon>Craniata</taxon>
        <taxon>Vertebrata</taxon>
        <taxon>Euteleostomi</taxon>
        <taxon>Archelosauria</taxon>
        <taxon>Archosauria</taxon>
        <taxon>Dinosauria</taxon>
        <taxon>Saurischia</taxon>
        <taxon>Theropoda</taxon>
        <taxon>Coelurosauria</taxon>
        <taxon>Aves</taxon>
        <taxon>Neognathae</taxon>
        <taxon>Neoaves</taxon>
        <taxon>Telluraves</taxon>
        <taxon>Australaves</taxon>
        <taxon>Passeriformes</taxon>
        <taxon>Corvoidea</taxon>
        <taxon>Corvidae</taxon>
        <taxon>Oriolus</taxon>
    </lineage>
</organism>